<dbReference type="InterPro" id="IPR008014">
    <property type="entry name" value="GSK3-bd"/>
</dbReference>
<sequence>MPCRKESFLLLEQSVTVDSKEVDSLVARIGEALQLNGHRAPTSCSMALKAPARSRAPAAMCSCVRGRTTPYRVCTPRGAGRCQQQQQPPHPGGARQSLGGSKQLCGRGWVRGSCRKHGGDEEDGDPHQLLQELLLSGNLIKEAVRRLQLSGESSSTAPCKVAEASDTLGQSVAQPKNFFQYDELILRMFCFTSIESSFDRMLSAHSNSFQMQNHTPGIHP</sequence>
<evidence type="ECO:0000256" key="2">
    <source>
        <dbReference type="SAM" id="MobiDB-lite"/>
    </source>
</evidence>
<proteinExistence type="inferred from homology"/>
<feature type="compositionally biased region" description="Low complexity" evidence="2">
    <location>
        <begin position="77"/>
        <end position="96"/>
    </location>
</feature>
<dbReference type="Pfam" id="PF05350">
    <property type="entry name" value="GSK-3_bind"/>
    <property type="match status" value="1"/>
</dbReference>
<comment type="similarity">
    <text evidence="1">Belongs to the GSK-3-binding protein family.</text>
</comment>
<dbReference type="PANTHER" id="PTHR35154">
    <property type="entry name" value="GBP PROTEIN"/>
    <property type="match status" value="1"/>
</dbReference>
<gene>
    <name evidence="3" type="ORF">RIMI_LOCUS16504490</name>
</gene>
<organism evidence="3 4">
    <name type="scientific">Ranitomeya imitator</name>
    <name type="common">mimic poison frog</name>
    <dbReference type="NCBI Taxonomy" id="111125"/>
    <lineage>
        <taxon>Eukaryota</taxon>
        <taxon>Metazoa</taxon>
        <taxon>Chordata</taxon>
        <taxon>Craniata</taxon>
        <taxon>Vertebrata</taxon>
        <taxon>Euteleostomi</taxon>
        <taxon>Amphibia</taxon>
        <taxon>Batrachia</taxon>
        <taxon>Anura</taxon>
        <taxon>Neobatrachia</taxon>
        <taxon>Hyloidea</taxon>
        <taxon>Dendrobatidae</taxon>
        <taxon>Dendrobatinae</taxon>
        <taxon>Ranitomeya</taxon>
    </lineage>
</organism>
<comment type="caution">
    <text evidence="3">The sequence shown here is derived from an EMBL/GenBank/DDBJ whole genome shotgun (WGS) entry which is preliminary data.</text>
</comment>
<evidence type="ECO:0000256" key="1">
    <source>
        <dbReference type="ARBA" id="ARBA00010422"/>
    </source>
</evidence>
<evidence type="ECO:0000313" key="3">
    <source>
        <dbReference type="EMBL" id="CAJ0958737.1"/>
    </source>
</evidence>
<evidence type="ECO:0000313" key="4">
    <source>
        <dbReference type="Proteomes" id="UP001176940"/>
    </source>
</evidence>
<accession>A0ABN9M4I9</accession>
<name>A0ABN9M4I9_9NEOB</name>
<dbReference type="EMBL" id="CAUEEQ010046207">
    <property type="protein sequence ID" value="CAJ0958737.1"/>
    <property type="molecule type" value="Genomic_DNA"/>
</dbReference>
<dbReference type="Proteomes" id="UP001176940">
    <property type="component" value="Unassembled WGS sequence"/>
</dbReference>
<feature type="region of interest" description="Disordered" evidence="2">
    <location>
        <begin position="77"/>
        <end position="101"/>
    </location>
</feature>
<reference evidence="3" key="1">
    <citation type="submission" date="2023-07" db="EMBL/GenBank/DDBJ databases">
        <authorList>
            <person name="Stuckert A."/>
        </authorList>
    </citation>
    <scope>NUCLEOTIDE SEQUENCE</scope>
</reference>
<protein>
    <submittedName>
        <fullName evidence="3">Uncharacterized protein</fullName>
    </submittedName>
</protein>
<keyword evidence="4" id="KW-1185">Reference proteome</keyword>
<dbReference type="PANTHER" id="PTHR35154:SF3">
    <property type="entry name" value="GBP PROTEIN"/>
    <property type="match status" value="1"/>
</dbReference>